<dbReference type="InterPro" id="IPR001138">
    <property type="entry name" value="Zn2Cys6_DnaBD"/>
</dbReference>
<dbReference type="EMBL" id="JAGSXJ010000008">
    <property type="protein sequence ID" value="KAH6688914.1"/>
    <property type="molecule type" value="Genomic_DNA"/>
</dbReference>
<keyword evidence="1" id="KW-0539">Nucleus</keyword>
<proteinExistence type="predicted"/>
<dbReference type="GO" id="GO:0008270">
    <property type="term" value="F:zinc ion binding"/>
    <property type="evidence" value="ECO:0007669"/>
    <property type="project" value="InterPro"/>
</dbReference>
<dbReference type="SMART" id="SM00066">
    <property type="entry name" value="GAL4"/>
    <property type="match status" value="1"/>
</dbReference>
<dbReference type="AlphaFoldDB" id="A0A9P9ACX1"/>
<protein>
    <recommendedName>
        <fullName evidence="3">Zn(2)-C6 fungal-type domain-containing protein</fullName>
    </recommendedName>
</protein>
<dbReference type="Proteomes" id="UP000770015">
    <property type="component" value="Unassembled WGS sequence"/>
</dbReference>
<dbReference type="PROSITE" id="PS50048">
    <property type="entry name" value="ZN2_CY6_FUNGAL_2"/>
    <property type="match status" value="1"/>
</dbReference>
<feature type="domain" description="Zn(2)-C6 fungal-type" evidence="3">
    <location>
        <begin position="167"/>
        <end position="201"/>
    </location>
</feature>
<dbReference type="InterPro" id="IPR050987">
    <property type="entry name" value="AtrR-like"/>
</dbReference>
<feature type="compositionally biased region" description="Polar residues" evidence="2">
    <location>
        <begin position="369"/>
        <end position="382"/>
    </location>
</feature>
<reference evidence="4" key="1">
    <citation type="journal article" date="2021" name="Nat. Commun.">
        <title>Genetic determinants of endophytism in the Arabidopsis root mycobiome.</title>
        <authorList>
            <person name="Mesny F."/>
            <person name="Miyauchi S."/>
            <person name="Thiergart T."/>
            <person name="Pickel B."/>
            <person name="Atanasova L."/>
            <person name="Karlsson M."/>
            <person name="Huettel B."/>
            <person name="Barry K.W."/>
            <person name="Haridas S."/>
            <person name="Chen C."/>
            <person name="Bauer D."/>
            <person name="Andreopoulos W."/>
            <person name="Pangilinan J."/>
            <person name="LaButti K."/>
            <person name="Riley R."/>
            <person name="Lipzen A."/>
            <person name="Clum A."/>
            <person name="Drula E."/>
            <person name="Henrissat B."/>
            <person name="Kohler A."/>
            <person name="Grigoriev I.V."/>
            <person name="Martin F.M."/>
            <person name="Hacquard S."/>
        </authorList>
    </citation>
    <scope>NUCLEOTIDE SEQUENCE</scope>
    <source>
        <strain evidence="4">MPI-SDFR-AT-0117</strain>
    </source>
</reference>
<comment type="caution">
    <text evidence="4">The sequence shown here is derived from an EMBL/GenBank/DDBJ whole genome shotgun (WGS) entry which is preliminary data.</text>
</comment>
<dbReference type="Gene3D" id="4.10.240.10">
    <property type="entry name" value="Zn(2)-C6 fungal-type DNA-binding domain"/>
    <property type="match status" value="1"/>
</dbReference>
<name>A0A9P9ACX1_9PEZI</name>
<evidence type="ECO:0000259" key="3">
    <source>
        <dbReference type="PROSITE" id="PS50048"/>
    </source>
</evidence>
<dbReference type="CDD" id="cd00067">
    <property type="entry name" value="GAL4"/>
    <property type="match status" value="1"/>
</dbReference>
<feature type="compositionally biased region" description="Basic and acidic residues" evidence="2">
    <location>
        <begin position="32"/>
        <end position="43"/>
    </location>
</feature>
<feature type="compositionally biased region" description="Pro residues" evidence="2">
    <location>
        <begin position="235"/>
        <end position="257"/>
    </location>
</feature>
<dbReference type="GO" id="GO:0000981">
    <property type="term" value="F:DNA-binding transcription factor activity, RNA polymerase II-specific"/>
    <property type="evidence" value="ECO:0007669"/>
    <property type="project" value="InterPro"/>
</dbReference>
<dbReference type="PROSITE" id="PS00463">
    <property type="entry name" value="ZN2_CY6_FUNGAL_1"/>
    <property type="match status" value="1"/>
</dbReference>
<evidence type="ECO:0000256" key="1">
    <source>
        <dbReference type="ARBA" id="ARBA00023242"/>
    </source>
</evidence>
<feature type="compositionally biased region" description="Pro residues" evidence="2">
    <location>
        <begin position="267"/>
        <end position="279"/>
    </location>
</feature>
<feature type="compositionally biased region" description="Pro residues" evidence="2">
    <location>
        <begin position="72"/>
        <end position="83"/>
    </location>
</feature>
<dbReference type="PANTHER" id="PTHR46910">
    <property type="entry name" value="TRANSCRIPTION FACTOR PDR1"/>
    <property type="match status" value="1"/>
</dbReference>
<feature type="region of interest" description="Disordered" evidence="2">
    <location>
        <begin position="1"/>
        <end position="159"/>
    </location>
</feature>
<feature type="compositionally biased region" description="Pro residues" evidence="2">
    <location>
        <begin position="126"/>
        <end position="143"/>
    </location>
</feature>
<dbReference type="Pfam" id="PF00172">
    <property type="entry name" value="Zn_clus"/>
    <property type="match status" value="1"/>
</dbReference>
<dbReference type="OrthoDB" id="5401558at2759"/>
<feature type="region of interest" description="Disordered" evidence="2">
    <location>
        <begin position="226"/>
        <end position="420"/>
    </location>
</feature>
<evidence type="ECO:0000313" key="5">
    <source>
        <dbReference type="Proteomes" id="UP000770015"/>
    </source>
</evidence>
<organism evidence="4 5">
    <name type="scientific">Plectosphaerella plurivora</name>
    <dbReference type="NCBI Taxonomy" id="936078"/>
    <lineage>
        <taxon>Eukaryota</taxon>
        <taxon>Fungi</taxon>
        <taxon>Dikarya</taxon>
        <taxon>Ascomycota</taxon>
        <taxon>Pezizomycotina</taxon>
        <taxon>Sordariomycetes</taxon>
        <taxon>Hypocreomycetidae</taxon>
        <taxon>Glomerellales</taxon>
        <taxon>Plectosphaerellaceae</taxon>
        <taxon>Plectosphaerella</taxon>
    </lineage>
</organism>
<evidence type="ECO:0000256" key="2">
    <source>
        <dbReference type="SAM" id="MobiDB-lite"/>
    </source>
</evidence>
<dbReference type="PRINTS" id="PR01217">
    <property type="entry name" value="PRICHEXTENSN"/>
</dbReference>
<accession>A0A9P9ACX1</accession>
<dbReference type="PANTHER" id="PTHR46910:SF32">
    <property type="entry name" value="TRANSCRIPTION FACTOR DOMAIN-CONTAINING PROTEIN-RELATED"/>
    <property type="match status" value="1"/>
</dbReference>
<keyword evidence="5" id="KW-1185">Reference proteome</keyword>
<feature type="compositionally biased region" description="Low complexity" evidence="2">
    <location>
        <begin position="314"/>
        <end position="323"/>
    </location>
</feature>
<gene>
    <name evidence="4" type="ORF">F5X68DRAFT_274960</name>
</gene>
<dbReference type="InterPro" id="IPR036864">
    <property type="entry name" value="Zn2-C6_fun-type_DNA-bd_sf"/>
</dbReference>
<evidence type="ECO:0000313" key="4">
    <source>
        <dbReference type="EMBL" id="KAH6688914.1"/>
    </source>
</evidence>
<sequence>MAAPVTLPAIQDPYGHQQQQQQQQYARGYPPAERDPRGPEPRAPHYNASPSSVNGYPPPPPGGHPQSQLPPMQHPGPRSPGYPPQDGRDDYYRSRQPPPPHYPDPYHPDYRHGGPPAQPARYPEYGQPPPQRYDYGPPVPGGPPRWDYAQGGVPMPQAAPRQRTSIACRYCRKRKIRCSGYQSAPGGKCINCSRMNQECIFQPVSSSSSTAFIPVSAVPGGVPPGTPLYGAYGQPLPPGSMGHPPPQPYPPGPPPPQGGNGYYGQPLPSPTGAYPPPPYDQRGRRRAREPDDGDELRPPPPDPAGVDDPRRRSPASSSAHSSPGGYMSSYAGSSHPYGTDSRGPPARHSPGQASFVAMGQGPGSEDRASSSGPRHSNSSTPAAGQPTGVMSLGNLDNPSMDIDKNMLGRLNRGGSTSGKR</sequence>
<dbReference type="SUPFAM" id="SSF57701">
    <property type="entry name" value="Zn2/Cys6 DNA-binding domain"/>
    <property type="match status" value="1"/>
</dbReference>